<gene>
    <name evidence="11" type="primary">SRR6960507_10_3</name>
</gene>
<comment type="catalytic activity">
    <reaction evidence="8">
        <text>RNA(n) + a ribonucleoside 5'-triphosphate = RNA(n+1) + diphosphate</text>
        <dbReference type="Rhea" id="RHEA:21248"/>
        <dbReference type="Rhea" id="RHEA-COMP:14527"/>
        <dbReference type="Rhea" id="RHEA-COMP:17342"/>
        <dbReference type="ChEBI" id="CHEBI:33019"/>
        <dbReference type="ChEBI" id="CHEBI:61557"/>
        <dbReference type="ChEBI" id="CHEBI:140395"/>
        <dbReference type="EC" id="2.7.7.48"/>
    </reaction>
</comment>
<keyword evidence="9" id="KW-0479">Metal-binding</keyword>
<proteinExistence type="predicted"/>
<evidence type="ECO:0000313" key="11">
    <source>
        <dbReference type="EMBL" id="DAD50630.1"/>
    </source>
</evidence>
<keyword evidence="4" id="KW-0548">Nucleotidyltransferase</keyword>
<reference evidence="11" key="1">
    <citation type="submission" date="2020-09" db="EMBL/GenBank/DDBJ databases">
        <title>Leviviricetes taxonomy.</title>
        <authorList>
            <person name="Stockdale S.R."/>
            <person name="Callanan J."/>
            <person name="Adriaenssens E.M."/>
            <person name="Kuhn J.H."/>
            <person name="Rumnieks J."/>
            <person name="Shkoporov A."/>
            <person name="Draper L.A."/>
            <person name="Ross P."/>
            <person name="Hill C."/>
        </authorList>
    </citation>
    <scope>NUCLEOTIDE SEQUENCE</scope>
</reference>
<dbReference type="GO" id="GO:0003968">
    <property type="term" value="F:RNA-directed RNA polymerase activity"/>
    <property type="evidence" value="ECO:0007669"/>
    <property type="project" value="UniProtKB-KW"/>
</dbReference>
<name>A0A8S5KXX7_9VIRU</name>
<dbReference type="GO" id="GO:0000166">
    <property type="term" value="F:nucleotide binding"/>
    <property type="evidence" value="ECO:0007669"/>
    <property type="project" value="UniProtKB-KW"/>
</dbReference>
<comment type="cofactor">
    <cofactor evidence="9">
        <name>Mg(2+)</name>
        <dbReference type="ChEBI" id="CHEBI:18420"/>
    </cofactor>
    <text evidence="9">Binds 2 Mg(2+) per subunit.</text>
</comment>
<evidence type="ECO:0000256" key="1">
    <source>
        <dbReference type="ARBA" id="ARBA00012494"/>
    </source>
</evidence>
<dbReference type="PROSITE" id="PS50522">
    <property type="entry name" value="RDRP_PHAGE"/>
    <property type="match status" value="1"/>
</dbReference>
<feature type="domain" description="RdRp catalytic" evidence="10">
    <location>
        <begin position="302"/>
        <end position="441"/>
    </location>
</feature>
<dbReference type="EMBL" id="BK013579">
    <property type="protein sequence ID" value="DAD50630.1"/>
    <property type="molecule type" value="Genomic_RNA"/>
</dbReference>
<evidence type="ECO:0000256" key="3">
    <source>
        <dbReference type="ARBA" id="ARBA00022679"/>
    </source>
</evidence>
<evidence type="ECO:0000256" key="8">
    <source>
        <dbReference type="ARBA" id="ARBA00048744"/>
    </source>
</evidence>
<dbReference type="GeneID" id="80399330"/>
<keyword evidence="9" id="KW-0460">Magnesium</keyword>
<keyword evidence="5" id="KW-0547">Nucleotide-binding</keyword>
<dbReference type="InterPro" id="IPR005093">
    <property type="entry name" value="RNArep_beta"/>
</dbReference>
<feature type="binding site" evidence="9">
    <location>
        <position position="409"/>
    </location>
    <ligand>
        <name>Mg(2+)</name>
        <dbReference type="ChEBI" id="CHEBI:18420"/>
        <label>2</label>
    </ligand>
</feature>
<dbReference type="InterPro" id="IPR043502">
    <property type="entry name" value="DNA/RNA_pol_sf"/>
</dbReference>
<evidence type="ECO:0000256" key="5">
    <source>
        <dbReference type="ARBA" id="ARBA00022741"/>
    </source>
</evidence>
<dbReference type="Pfam" id="PF03431">
    <property type="entry name" value="RNA_replicase_B"/>
    <property type="match status" value="1"/>
</dbReference>
<dbReference type="RefSeq" id="YP_010770115.1">
    <property type="nucleotide sequence ID" value="NC_074167.1"/>
</dbReference>
<evidence type="ECO:0000256" key="2">
    <source>
        <dbReference type="ARBA" id="ARBA00022484"/>
    </source>
</evidence>
<dbReference type="SUPFAM" id="SSF56672">
    <property type="entry name" value="DNA/RNA polymerases"/>
    <property type="match status" value="1"/>
</dbReference>
<feature type="binding site" evidence="9">
    <location>
        <position position="317"/>
    </location>
    <ligand>
        <name>Mg(2+)</name>
        <dbReference type="ChEBI" id="CHEBI:18420"/>
        <label>2</label>
    </ligand>
</feature>
<sequence length="639" mass="71702">MSKKTGSRTPRTSAAKTVFQVKPVQAVEVAAIVLEELSHTYGDCCNYLEAAALVRAGHPFLAHASIEQQNASRAVESARQVWVNAQALSVVKKLVDTDVDRWASTKEQWFRTESRCARLNQKFIALANREARGIPVPFAREMSRFRSALVHVLGVTPPEDDIVELAHYGPGSTVEIRGREVHYQRKLEADECVPQAIELAARALCFDKAVWAHVGMDPVYAGNPSAREGFLRVMRERLAANAVRHDRLMFIHKNITSLRSIGAQPTCSGMLQLGVHSVMVPLLKQVGVDLTDQGWNQRLAKEGSSKWNSRNGYCTLDKSDASNLIAKMLIAFSFPAAWSKLLLRLRTPGYEAPPEFGGGLFDYHMYAGMGNGTTFAVESLIFWAASYATSSEYSVENYVAEREFAVYGDDVILRRRHALRYMEFAKFLGFRFNAKKTFTDGPFRESCGADYYQGTWVRPATLDSEEKHLESVNLISFHNTLADNPVFPLQGACRRIRALYKARVYPLVPTDYSGNLGFRPIGDSPYYSLVKDSSGVAKVSPTWQRPRVYVLEITPQYADLGKLDSWTQIAVSLLRARQSMGTTGLWSLPVRKLVHVKVKPEQDIIRKDLAQMLVNQLQRLTVRKTSPWWEASRGLVESK</sequence>
<dbReference type="GO" id="GO:0039694">
    <property type="term" value="P:viral RNA genome replication"/>
    <property type="evidence" value="ECO:0007669"/>
    <property type="project" value="InterPro"/>
</dbReference>
<keyword evidence="6" id="KW-0693">Viral RNA replication</keyword>
<dbReference type="GO" id="GO:0046872">
    <property type="term" value="F:metal ion binding"/>
    <property type="evidence" value="ECO:0007669"/>
    <property type="project" value="UniProtKB-KW"/>
</dbReference>
<dbReference type="InterPro" id="IPR007096">
    <property type="entry name" value="RNA-dir_Rpol_cat_phage"/>
</dbReference>
<evidence type="ECO:0000313" key="12">
    <source>
        <dbReference type="Proteomes" id="UP000682498"/>
    </source>
</evidence>
<dbReference type="KEGG" id="vg:80399330"/>
<evidence type="ECO:0000256" key="4">
    <source>
        <dbReference type="ARBA" id="ARBA00022695"/>
    </source>
</evidence>
<keyword evidence="3" id="KW-0808">Transferase</keyword>
<keyword evidence="2 11" id="KW-0696">RNA-directed RNA polymerase</keyword>
<dbReference type="Proteomes" id="UP000682498">
    <property type="component" value="Segment"/>
</dbReference>
<evidence type="ECO:0000256" key="6">
    <source>
        <dbReference type="ARBA" id="ARBA00022953"/>
    </source>
</evidence>
<feature type="binding site" evidence="9">
    <location>
        <position position="410"/>
    </location>
    <ligand>
        <name>Mg(2+)</name>
        <dbReference type="ChEBI" id="CHEBI:18420"/>
        <label>2</label>
    </ligand>
</feature>
<protein>
    <recommendedName>
        <fullName evidence="1">RNA-directed RNA polymerase</fullName>
        <ecNumber evidence="1">2.7.7.48</ecNumber>
    </recommendedName>
    <alternativeName>
        <fullName evidence="7">RNA replicase beta chain</fullName>
    </alternativeName>
</protein>
<dbReference type="EC" id="2.7.7.48" evidence="1"/>
<accession>A0A8S5KXX7</accession>
<evidence type="ECO:0000259" key="10">
    <source>
        <dbReference type="PROSITE" id="PS50522"/>
    </source>
</evidence>
<evidence type="ECO:0000256" key="9">
    <source>
        <dbReference type="PIRSR" id="PIRSR605093-1"/>
    </source>
</evidence>
<evidence type="ECO:0000256" key="7">
    <source>
        <dbReference type="ARBA" id="ARBA00030248"/>
    </source>
</evidence>
<organism evidence="11 12">
    <name type="scientific">ssRNA phage SRR6960507_10</name>
    <dbReference type="NCBI Taxonomy" id="2786508"/>
    <lineage>
        <taxon>Viruses</taxon>
        <taxon>Riboviria</taxon>
        <taxon>Orthornavirae</taxon>
        <taxon>Lenarviricota</taxon>
        <taxon>Leviviricetes</taxon>
        <taxon>Norzivirales</taxon>
        <taxon>Solspiviridae</taxon>
        <taxon>Puirovirus</taxon>
        <taxon>Puirovirus sp. 'lutenecus'</taxon>
    </lineage>
</organism>